<evidence type="ECO:0000256" key="4">
    <source>
        <dbReference type="ARBA" id="ARBA00022679"/>
    </source>
</evidence>
<reference evidence="9" key="1">
    <citation type="submission" date="2022-03" db="EMBL/GenBank/DDBJ databases">
        <authorList>
            <person name="Legras J.-L."/>
            <person name="Devillers H."/>
            <person name="Grondin C."/>
        </authorList>
    </citation>
    <scope>NUCLEOTIDE SEQUENCE</scope>
    <source>
        <strain evidence="9">CLIB 1423</strain>
    </source>
</reference>
<dbReference type="EC" id="2.3.2.26" evidence="3"/>
<dbReference type="InterPro" id="IPR035983">
    <property type="entry name" value="Hect_E3_ubiquitin_ligase"/>
</dbReference>
<dbReference type="GO" id="GO:0061630">
    <property type="term" value="F:ubiquitin protein ligase activity"/>
    <property type="evidence" value="ECO:0007669"/>
    <property type="project" value="UniProtKB-EC"/>
</dbReference>
<dbReference type="SUPFAM" id="SSF48371">
    <property type="entry name" value="ARM repeat"/>
    <property type="match status" value="1"/>
</dbReference>
<feature type="active site" description="Glycyl thioester intermediate" evidence="6">
    <location>
        <position position="1513"/>
    </location>
</feature>
<dbReference type="EMBL" id="CAKXYY010000001">
    <property type="protein sequence ID" value="CAH2350019.1"/>
    <property type="molecule type" value="Genomic_DNA"/>
</dbReference>
<keyword evidence="4" id="KW-0808">Transferase</keyword>
<comment type="catalytic activity">
    <reaction evidence="1">
        <text>S-ubiquitinyl-[E2 ubiquitin-conjugating enzyme]-L-cysteine + [acceptor protein]-L-lysine = [E2 ubiquitin-conjugating enzyme]-L-cysteine + N(6)-ubiquitinyl-[acceptor protein]-L-lysine.</text>
        <dbReference type="EC" id="2.3.2.26"/>
    </reaction>
</comment>
<organism evidence="9 10">
    <name type="scientific">[Candida] railenensis</name>
    <dbReference type="NCBI Taxonomy" id="45579"/>
    <lineage>
        <taxon>Eukaryota</taxon>
        <taxon>Fungi</taxon>
        <taxon>Dikarya</taxon>
        <taxon>Ascomycota</taxon>
        <taxon>Saccharomycotina</taxon>
        <taxon>Pichiomycetes</taxon>
        <taxon>Debaryomycetaceae</taxon>
        <taxon>Kurtzmaniella</taxon>
    </lineage>
</organism>
<comment type="similarity">
    <text evidence="2">Belongs to the UPL family. K-HECT subfamily.</text>
</comment>
<dbReference type="PROSITE" id="PS50237">
    <property type="entry name" value="HECT"/>
    <property type="match status" value="1"/>
</dbReference>
<dbReference type="Gene3D" id="3.90.1750.10">
    <property type="entry name" value="Hect, E3 ligase catalytic domains"/>
    <property type="match status" value="1"/>
</dbReference>
<dbReference type="InterPro" id="IPR016024">
    <property type="entry name" value="ARM-type_fold"/>
</dbReference>
<evidence type="ECO:0000256" key="7">
    <source>
        <dbReference type="SAM" id="MobiDB-lite"/>
    </source>
</evidence>
<comment type="caution">
    <text evidence="9">The sequence shown here is derived from an EMBL/GenBank/DDBJ whole genome shotgun (WGS) entry which is preliminary data.</text>
</comment>
<dbReference type="Pfam" id="PF00632">
    <property type="entry name" value="HECT"/>
    <property type="match status" value="1"/>
</dbReference>
<dbReference type="Gene3D" id="1.25.10.10">
    <property type="entry name" value="Leucine-rich Repeat Variant"/>
    <property type="match status" value="1"/>
</dbReference>
<dbReference type="GO" id="GO:0043161">
    <property type="term" value="P:proteasome-mediated ubiquitin-dependent protein catabolic process"/>
    <property type="evidence" value="ECO:0007669"/>
    <property type="project" value="TreeGrafter"/>
</dbReference>
<proteinExistence type="inferred from homology"/>
<dbReference type="SUPFAM" id="SSF56204">
    <property type="entry name" value="Hect, E3 ligase catalytic domain"/>
    <property type="match status" value="1"/>
</dbReference>
<protein>
    <recommendedName>
        <fullName evidence="3">HECT-type E3 ubiquitin transferase</fullName>
        <ecNumber evidence="3">2.3.2.26</ecNumber>
    </recommendedName>
</protein>
<dbReference type="GO" id="GO:0000209">
    <property type="term" value="P:protein polyubiquitination"/>
    <property type="evidence" value="ECO:0007669"/>
    <property type="project" value="TreeGrafter"/>
</dbReference>
<evidence type="ECO:0000256" key="5">
    <source>
        <dbReference type="ARBA" id="ARBA00022786"/>
    </source>
</evidence>
<dbReference type="SMART" id="SM00119">
    <property type="entry name" value="HECTc"/>
    <property type="match status" value="1"/>
</dbReference>
<evidence type="ECO:0000313" key="9">
    <source>
        <dbReference type="EMBL" id="CAH2350019.1"/>
    </source>
</evidence>
<dbReference type="InterPro" id="IPR011989">
    <property type="entry name" value="ARM-like"/>
</dbReference>
<dbReference type="InterPro" id="IPR045322">
    <property type="entry name" value="HECTD1/TRIP12-like"/>
</dbReference>
<dbReference type="Pfam" id="PF25579">
    <property type="entry name" value="TPR_TRIP12_N"/>
    <property type="match status" value="1"/>
</dbReference>
<feature type="compositionally biased region" description="Acidic residues" evidence="7">
    <location>
        <begin position="44"/>
        <end position="73"/>
    </location>
</feature>
<evidence type="ECO:0000259" key="8">
    <source>
        <dbReference type="PROSITE" id="PS50237"/>
    </source>
</evidence>
<evidence type="ECO:0000313" key="10">
    <source>
        <dbReference type="Proteomes" id="UP000837801"/>
    </source>
</evidence>
<feature type="domain" description="HECT" evidence="8">
    <location>
        <begin position="1210"/>
        <end position="1546"/>
    </location>
</feature>
<keyword evidence="10" id="KW-1185">Reference proteome</keyword>
<accession>A0A9P0QJ17</accession>
<dbReference type="Proteomes" id="UP000837801">
    <property type="component" value="Unassembled WGS sequence"/>
</dbReference>
<dbReference type="PANTHER" id="PTHR45670:SF1">
    <property type="entry name" value="E3 UBIQUITIN-PROTEIN LIGASE HECTD1"/>
    <property type="match status" value="1"/>
</dbReference>
<name>A0A9P0QJ17_9ASCO</name>
<dbReference type="OrthoDB" id="423283at2759"/>
<gene>
    <name evidence="9" type="ORF">CLIB1423_01S00584</name>
</gene>
<dbReference type="PANTHER" id="PTHR45670">
    <property type="entry name" value="E3 UBIQUITIN-PROTEIN LIGASE TRIP12"/>
    <property type="match status" value="1"/>
</dbReference>
<evidence type="ECO:0000256" key="1">
    <source>
        <dbReference type="ARBA" id="ARBA00000885"/>
    </source>
</evidence>
<evidence type="ECO:0000256" key="6">
    <source>
        <dbReference type="PROSITE-ProRule" id="PRU00104"/>
    </source>
</evidence>
<dbReference type="InterPro" id="IPR057948">
    <property type="entry name" value="TPR_TRIP12_N"/>
</dbReference>
<dbReference type="GO" id="GO:0016607">
    <property type="term" value="C:nuclear speck"/>
    <property type="evidence" value="ECO:0007669"/>
    <property type="project" value="TreeGrafter"/>
</dbReference>
<keyword evidence="5 6" id="KW-0833">Ubl conjugation pathway</keyword>
<sequence>MANNERYTLENDEPIDAEMATSDVDLDVEEDSGDDSIYFHTEGIEEEDEDDEEDDEVRAAVEEEEEGDEEDDDAVLRRLSQQAIRRREASMVYEGDDDVNDEDDDEEDGDEDEDEEDGEGEDEDDDGDDDGDDDDDDDDEDGNEENADDDANPADFLRRLLRARSRNNGRDPNNSNGDEGRGEEFVDLIQTLMGGGVMFNGGGSLGGGNFGVHSEIDALMNNLNQREDPFLVLESLNELSERLLMMNGITAERIIPANRLAMTLVSIMQDPLLSEELELHLVSCRCLYNFLEVNQDFIHEALNNGAVEALCQKLLEINYIDLTEQALQTLEMISRDPISHVQIVNCDGLKACLQYLDFFTVHAQRKSLIIVANSCIGGINLRNFAKIQDGDVFHLLSNVVKNHEDNIVVENGWLAISRIIMSVKLERELLEEGLFGGENEEFINEMVKVILRSSSKEGEDKSSNDGSNCVTFGTSLNLIRSLIVLVSVGIKISTPLLRNRVGKIVSECLIQAGRKQKENSKDGEDDASSQISSLMNTPKELFSQFFTLIGYLLPIPPNSNYTASPAKKEVDELRLKYYEGEGGEDYHQFVDDIWGLLINSFQATMDFEIRRKILINLLRIVSFDVEKIQDVEKICRLLSSVANQCRGEKLESGNVHLLTCLQIAKVLLKKDGVKLMNVFEKEGLLNDIKFILKRYGSEAEDEEDVEDVSMNSQSMIISNVYTDFEFSNNFDGNGDFKSILSICKEITKYSQEINFTNGNTGGEGMKILEKVVDTLRTHRFVQNSSYMDWCKLFQQLQFALGGGEVEEISSFELMSSGVITEVVQVLRRENNCYNAFIDTFFKRGGIELLISKLQECLTRSENFEIIGSQGSQSAISGVGSLGFGLANFSKTASMARQLKIKLEDDSEDAKPLPGMQNLILSVHAIATFKSVDAFLDQRLKFLEGIHGKFRDNDEDEDVDNEDDGDIQFSINGEIIPNETTVYGAIYKSVVDQGGENDKIWSTIHPVQFKRVKKVTETDNKVLGIVGITHNEEDEIDPSTLSILQLLKVLFEMNSDKTISNKLFKNWKLTVKLNRQLEDPLVVASGTLPGWSVTLPKQFPMVFPLDSRIFFLQSTSFGYSRLIHNWQLRFNQEEEDRNSGSGNGPHGSNGSNGGSNGSNGGRPPLGRPARHKVRLSRKSLLQSAVKVLGMYGSTPGVLEIEYFDEVGSGLGPTLEFYSTVSKEFCHKKLMLWRDTSGGESEYVVNDNGLFPAPMSKQQLNTDNGKKVLFFFNVLGKFVARGMLDSRIVDFSFNPIFFRVLLMLLQSGNVDNKQVKRFTSIATLRLVDPILADSLEKLVNMRDDVQDLELSFELPGYPQYKLSDKPDELITAQSLDKYIQKVIDSTIYSGVIHQVKSFMDGFSKVFPVSSLVIFSAEELVSMFGNGEEDWTRATLLSSINANHGYNKESPTIKSLINILVSLGAVERRLFLQFLTGAPKLPIGGFKALRPELTVVRRSAEDGLKDDDYLPSVMTCANYLKLPNYSSEEVMRTKLIQAIKEGAGAFLLS</sequence>
<dbReference type="InterPro" id="IPR000569">
    <property type="entry name" value="HECT_dom"/>
</dbReference>
<dbReference type="Gene3D" id="3.30.2410.10">
    <property type="entry name" value="Hect, E3 ligase catalytic domain"/>
    <property type="match status" value="1"/>
</dbReference>
<feature type="region of interest" description="Disordered" evidence="7">
    <location>
        <begin position="40"/>
        <end position="155"/>
    </location>
</feature>
<feature type="region of interest" description="Disordered" evidence="7">
    <location>
        <begin position="1132"/>
        <end position="1171"/>
    </location>
</feature>
<feature type="compositionally biased region" description="Acidic residues" evidence="7">
    <location>
        <begin position="94"/>
        <end position="152"/>
    </location>
</feature>
<evidence type="ECO:0000256" key="2">
    <source>
        <dbReference type="ARBA" id="ARBA00006331"/>
    </source>
</evidence>
<feature type="region of interest" description="Disordered" evidence="7">
    <location>
        <begin position="163"/>
        <end position="182"/>
    </location>
</feature>
<feature type="compositionally biased region" description="Gly residues" evidence="7">
    <location>
        <begin position="1140"/>
        <end position="1159"/>
    </location>
</feature>
<evidence type="ECO:0000256" key="3">
    <source>
        <dbReference type="ARBA" id="ARBA00012485"/>
    </source>
</evidence>